<dbReference type="Proteomes" id="UP000284161">
    <property type="component" value="Unassembled WGS sequence"/>
</dbReference>
<gene>
    <name evidence="3" type="ORF">DWV41_10280</name>
    <name evidence="2" type="ORF">DWY58_10955</name>
</gene>
<organism evidence="2 4">
    <name type="scientific">Bacteroides stercoris</name>
    <dbReference type="NCBI Taxonomy" id="46506"/>
    <lineage>
        <taxon>Bacteria</taxon>
        <taxon>Pseudomonadati</taxon>
        <taxon>Bacteroidota</taxon>
        <taxon>Bacteroidia</taxon>
        <taxon>Bacteroidales</taxon>
        <taxon>Bacteroidaceae</taxon>
        <taxon>Bacteroides</taxon>
    </lineage>
</organism>
<accession>A0A412E4G8</accession>
<keyword evidence="1" id="KW-0472">Membrane</keyword>
<feature type="transmembrane region" description="Helical" evidence="1">
    <location>
        <begin position="45"/>
        <end position="66"/>
    </location>
</feature>
<dbReference type="EMBL" id="QRUB01000009">
    <property type="protein sequence ID" value="RGR27496.1"/>
    <property type="molecule type" value="Genomic_DNA"/>
</dbReference>
<sequence>MKKYDIKPDHHIRAKRASLTGLTIGLLLLFQAVRVLWHFPENEGWRNALAGVSGLICLLMCGVSYWKYRKLTRQ</sequence>
<name>A0A412E4G8_BACSE</name>
<feature type="transmembrane region" description="Helical" evidence="1">
    <location>
        <begin position="21"/>
        <end position="39"/>
    </location>
</feature>
<comment type="caution">
    <text evidence="2">The sequence shown here is derived from an EMBL/GenBank/DDBJ whole genome shotgun (WGS) entry which is preliminary data.</text>
</comment>
<dbReference type="RefSeq" id="WP_016662900.1">
    <property type="nucleotide sequence ID" value="NZ_CAXVLE010000008.1"/>
</dbReference>
<evidence type="ECO:0000313" key="3">
    <source>
        <dbReference type="EMBL" id="RGW96648.1"/>
    </source>
</evidence>
<evidence type="ECO:0000256" key="1">
    <source>
        <dbReference type="SAM" id="Phobius"/>
    </source>
</evidence>
<evidence type="ECO:0000313" key="2">
    <source>
        <dbReference type="EMBL" id="RGR27496.1"/>
    </source>
</evidence>
<dbReference type="EMBL" id="QSBD01000014">
    <property type="protein sequence ID" value="RGW96648.1"/>
    <property type="molecule type" value="Genomic_DNA"/>
</dbReference>
<dbReference type="AlphaFoldDB" id="A0A412E4G8"/>
<dbReference type="Proteomes" id="UP000284777">
    <property type="component" value="Unassembled WGS sequence"/>
</dbReference>
<evidence type="ECO:0000313" key="5">
    <source>
        <dbReference type="Proteomes" id="UP000284777"/>
    </source>
</evidence>
<keyword evidence="1" id="KW-0812">Transmembrane</keyword>
<proteinExistence type="predicted"/>
<evidence type="ECO:0000313" key="4">
    <source>
        <dbReference type="Proteomes" id="UP000284161"/>
    </source>
</evidence>
<keyword evidence="1" id="KW-1133">Transmembrane helix</keyword>
<protein>
    <submittedName>
        <fullName evidence="2">Uncharacterized protein</fullName>
    </submittedName>
</protein>
<reference evidence="4 5" key="1">
    <citation type="submission" date="2018-08" db="EMBL/GenBank/DDBJ databases">
        <title>A genome reference for cultivated species of the human gut microbiota.</title>
        <authorList>
            <person name="Zou Y."/>
            <person name="Xue W."/>
            <person name="Luo G."/>
        </authorList>
    </citation>
    <scope>NUCLEOTIDE SEQUENCE [LARGE SCALE GENOMIC DNA]</scope>
    <source>
        <strain evidence="3 5">AF05-4</strain>
        <strain evidence="2 4">AF25-6</strain>
    </source>
</reference>